<dbReference type="Pfam" id="PF22688">
    <property type="entry name" value="Hda_lid"/>
    <property type="match status" value="1"/>
</dbReference>
<dbReference type="EMBL" id="PIPL01000001">
    <property type="protein sequence ID" value="RUO25895.1"/>
    <property type="molecule type" value="Genomic_DNA"/>
</dbReference>
<dbReference type="GO" id="GO:0006270">
    <property type="term" value="P:DNA replication initiation"/>
    <property type="evidence" value="ECO:0007669"/>
    <property type="project" value="TreeGrafter"/>
</dbReference>
<dbReference type="OrthoDB" id="9784878at2"/>
<evidence type="ECO:0000313" key="3">
    <source>
        <dbReference type="EMBL" id="RUO25895.1"/>
    </source>
</evidence>
<gene>
    <name evidence="3" type="primary">hda</name>
    <name evidence="3" type="ORF">CWE09_03990</name>
</gene>
<reference evidence="3 4" key="1">
    <citation type="journal article" date="2011" name="Front. Microbiol.">
        <title>Genomic signatures of strain selection and enhancement in Bacillus atrophaeus var. globigii, a historical biowarfare simulant.</title>
        <authorList>
            <person name="Gibbons H.S."/>
            <person name="Broomall S.M."/>
            <person name="McNew L.A."/>
            <person name="Daligault H."/>
            <person name="Chapman C."/>
            <person name="Bruce D."/>
            <person name="Karavis M."/>
            <person name="Krepps M."/>
            <person name="McGregor P.A."/>
            <person name="Hong C."/>
            <person name="Park K.H."/>
            <person name="Akmal A."/>
            <person name="Feldman A."/>
            <person name="Lin J.S."/>
            <person name="Chang W.E."/>
            <person name="Higgs B.W."/>
            <person name="Demirev P."/>
            <person name="Lindquist J."/>
            <person name="Liem A."/>
            <person name="Fochler E."/>
            <person name="Read T.D."/>
            <person name="Tapia R."/>
            <person name="Johnson S."/>
            <person name="Bishop-Lilly K.A."/>
            <person name="Detter C."/>
            <person name="Han C."/>
            <person name="Sozhamannan S."/>
            <person name="Rosenzweig C.N."/>
            <person name="Skowronski E.W."/>
        </authorList>
    </citation>
    <scope>NUCLEOTIDE SEQUENCE [LARGE SCALE GENOMIC DNA]</scope>
    <source>
        <strain evidence="3 4">MLST1</strain>
    </source>
</reference>
<evidence type="ECO:0000259" key="2">
    <source>
        <dbReference type="Pfam" id="PF22688"/>
    </source>
</evidence>
<dbReference type="AlphaFoldDB" id="A0A432W746"/>
<dbReference type="InterPro" id="IPR055199">
    <property type="entry name" value="Hda_lid"/>
</dbReference>
<feature type="domain" description="Hda lid" evidence="2">
    <location>
        <begin position="173"/>
        <end position="237"/>
    </location>
</feature>
<dbReference type="NCBIfam" id="TIGR03420">
    <property type="entry name" value="DnaA_homol_Hda"/>
    <property type="match status" value="1"/>
</dbReference>
<dbReference type="GO" id="GO:0032297">
    <property type="term" value="P:negative regulation of DNA-templated DNA replication initiation"/>
    <property type="evidence" value="ECO:0007669"/>
    <property type="project" value="InterPro"/>
</dbReference>
<organism evidence="3 4">
    <name type="scientific">Aliidiomarina minuta</name>
    <dbReference type="NCBI Taxonomy" id="880057"/>
    <lineage>
        <taxon>Bacteria</taxon>
        <taxon>Pseudomonadati</taxon>
        <taxon>Pseudomonadota</taxon>
        <taxon>Gammaproteobacteria</taxon>
        <taxon>Alteromonadales</taxon>
        <taxon>Idiomarinaceae</taxon>
        <taxon>Aliidiomarina</taxon>
    </lineage>
</organism>
<dbReference type="PANTHER" id="PTHR30050:SF5">
    <property type="entry name" value="DNAA REGULATORY INACTIVATOR HDA"/>
    <property type="match status" value="1"/>
</dbReference>
<keyword evidence="4" id="KW-1185">Reference proteome</keyword>
<comment type="caution">
    <text evidence="3">The sequence shown here is derived from an EMBL/GenBank/DDBJ whole genome shotgun (WGS) entry which is preliminary data.</text>
</comment>
<dbReference type="InterPro" id="IPR027417">
    <property type="entry name" value="P-loop_NTPase"/>
</dbReference>
<dbReference type="Pfam" id="PF00308">
    <property type="entry name" value="Bac_DnaA"/>
    <property type="match status" value="1"/>
</dbReference>
<protein>
    <submittedName>
        <fullName evidence="3">DnaA regulatory inactivator Hda</fullName>
    </submittedName>
</protein>
<dbReference type="InterPro" id="IPR017788">
    <property type="entry name" value="Hda"/>
</dbReference>
<name>A0A432W746_9GAMM</name>
<proteinExistence type="predicted"/>
<dbReference type="SUPFAM" id="SSF52540">
    <property type="entry name" value="P-loop containing nucleoside triphosphate hydrolases"/>
    <property type="match status" value="1"/>
</dbReference>
<dbReference type="Gene3D" id="3.40.50.300">
    <property type="entry name" value="P-loop containing nucleotide triphosphate hydrolases"/>
    <property type="match status" value="1"/>
</dbReference>
<dbReference type="Proteomes" id="UP000288293">
    <property type="component" value="Unassembled WGS sequence"/>
</dbReference>
<dbReference type="Gene3D" id="1.10.8.60">
    <property type="match status" value="1"/>
</dbReference>
<dbReference type="InterPro" id="IPR013317">
    <property type="entry name" value="DnaA_dom"/>
</dbReference>
<sequence>MAALATTGTQLALPVQLPDDALFTTFEEGNNSELIATLKALLSVQTQTPLLYLWGRTGCGKTHLLHAACTAASQAGQQVMYIPLRELTDTAHISLLQGLDNYDLVCLDDIDAVTHSAVWCDALFALYNRLSDSEGCRLLISARNSASAIEVALPDLRSRLQAAAPYAIKLLSDEAKVKALQTHAEARGLQLEGEVGHFMLQRLSRDMHELMTVLNRLDKASMAEQRRLTVPFVKKTLSI</sequence>
<evidence type="ECO:0000313" key="4">
    <source>
        <dbReference type="Proteomes" id="UP000288293"/>
    </source>
</evidence>
<dbReference type="RefSeq" id="WP_126802713.1">
    <property type="nucleotide sequence ID" value="NZ_PIPL01000001.1"/>
</dbReference>
<dbReference type="CDD" id="cd00009">
    <property type="entry name" value="AAA"/>
    <property type="match status" value="1"/>
</dbReference>
<accession>A0A432W746</accession>
<feature type="domain" description="Chromosomal replication initiator protein DnaA ATPAse" evidence="1">
    <location>
        <begin position="21"/>
        <end position="162"/>
    </location>
</feature>
<evidence type="ECO:0000259" key="1">
    <source>
        <dbReference type="Pfam" id="PF00308"/>
    </source>
</evidence>
<dbReference type="PANTHER" id="PTHR30050">
    <property type="entry name" value="CHROMOSOMAL REPLICATION INITIATOR PROTEIN DNAA"/>
    <property type="match status" value="1"/>
</dbReference>